<organism evidence="1 2">
    <name type="scientific">Flammeovirga agarivorans</name>
    <dbReference type="NCBI Taxonomy" id="2726742"/>
    <lineage>
        <taxon>Bacteria</taxon>
        <taxon>Pseudomonadati</taxon>
        <taxon>Bacteroidota</taxon>
        <taxon>Cytophagia</taxon>
        <taxon>Cytophagales</taxon>
        <taxon>Flammeovirgaceae</taxon>
        <taxon>Flammeovirga</taxon>
    </lineage>
</organism>
<dbReference type="EMBL" id="JABAIL010000001">
    <property type="protein sequence ID" value="NLR89973.1"/>
    <property type="molecule type" value="Genomic_DNA"/>
</dbReference>
<comment type="caution">
    <text evidence="1">The sequence shown here is derived from an EMBL/GenBank/DDBJ whole genome shotgun (WGS) entry which is preliminary data.</text>
</comment>
<keyword evidence="2" id="KW-1185">Reference proteome</keyword>
<evidence type="ECO:0000313" key="1">
    <source>
        <dbReference type="EMBL" id="NLR89973.1"/>
    </source>
</evidence>
<proteinExistence type="predicted"/>
<dbReference type="Proteomes" id="UP000585050">
    <property type="component" value="Unassembled WGS sequence"/>
</dbReference>
<gene>
    <name evidence="1" type="ORF">HGP29_02090</name>
</gene>
<reference evidence="1 2" key="1">
    <citation type="submission" date="2020-04" db="EMBL/GenBank/DDBJ databases">
        <title>Flammeovirga sp. SR4, a novel species isolated from seawater.</title>
        <authorList>
            <person name="Wang X."/>
        </authorList>
    </citation>
    <scope>NUCLEOTIDE SEQUENCE [LARGE SCALE GENOMIC DNA]</scope>
    <source>
        <strain evidence="1 2">SR4</strain>
    </source>
</reference>
<accession>A0A7X8XU40</accession>
<sequence>MKKLLTISSIYLIGFLFSFSFSFAESYNNVKPLLERYSSIDDWENPNNWSPKVVPNKESFISVKEKFFIIDFNTRSHHISVKNVDVPAGSEFTITSKGSLFITEELFVNPKSAIIVEGKLTVQKAMIHCSSGEFTLERIGTIDAHELFIKIDNYDAEINGHISTTYLDLHFYSKDGTLRIGDEADIRVQSETIVKNKYKDNVVGDISNIVTYSCDGTDKFCKWVTPYRLSLPTIVDFFDIEIKDNTAFLYWETANEKNSSHFILEKSNDGENYRELGQIKASVDTKEVTPYDFQDSSFNDSKDTYYRLRVVQNDNEEFVWVRHLLAEHGDKEEYGIAKVDPNPTNYKLTINMEMDQTDDLDIKLHHTENESVWDIKPNIEESNAIFDVHHYPAGPYILKVKQKEKLIYSGNVIIYATKSRGDIRNSQVNVVEEE</sequence>
<evidence type="ECO:0000313" key="2">
    <source>
        <dbReference type="Proteomes" id="UP000585050"/>
    </source>
</evidence>
<dbReference type="RefSeq" id="WP_168880656.1">
    <property type="nucleotide sequence ID" value="NZ_JABAIL010000001.1"/>
</dbReference>
<protein>
    <submittedName>
        <fullName evidence="1">Uncharacterized protein</fullName>
    </submittedName>
</protein>
<dbReference type="AlphaFoldDB" id="A0A7X8XU40"/>
<name>A0A7X8XU40_9BACT</name>